<comment type="caution">
    <text evidence="2">The sequence shown here is derived from an EMBL/GenBank/DDBJ whole genome shotgun (WGS) entry which is preliminary data.</text>
</comment>
<protein>
    <recommendedName>
        <fullName evidence="4">DUF3987 domain-containing protein</fullName>
    </recommendedName>
</protein>
<evidence type="ECO:0000313" key="2">
    <source>
        <dbReference type="EMBL" id="OQM77562.1"/>
    </source>
</evidence>
<dbReference type="Proteomes" id="UP000191905">
    <property type="component" value="Unassembled WGS sequence"/>
</dbReference>
<name>A0A1V8RWK2_9HYPH</name>
<sequence length="493" mass="54404">MNAQEKSWKFEPGQEAPKREAANDNSPEWEFDDEQPAEIPEFLQPDKVLADFTRPGGFVEECVDWIVSSAETPSRELALSAVLPFVASLIGRRYGTTTRDTRANMYVVALAPSGFGKDHARGQLKRLRQAADGWLDKFYGPERIMSASALRNALQDCPNRICLIDEFGGFVRDITDRKSGAHLRGISTDLRDFFSASSSLFGGAEYANTKAVTIHNPNLNIYGTATPGQFWSAMRNASAEDGLLPRFLLFSLERAAEAELVVPDMPVGTVPEKIIDRAIKLAGINRHVDDKPNVSQVLERTAQEGGKLPLPVIGVAWTDDAIEALKVFKRAEIKATREVSEQTAPFVARTAEYAIKLALILAVTSTTKSEQRIARGRTKHTWSRPLVDVRIWEWASGLARRCIADMVQAVDRFVAENEKEAISKTVRDVIARAKDKGITEGGIIRALPEGHTSRIRAEVLSDLILSGRARHVEKEPGPRGGPKSSRYFAGRGL</sequence>
<feature type="compositionally biased region" description="Acidic residues" evidence="1">
    <location>
        <begin position="27"/>
        <end position="36"/>
    </location>
</feature>
<dbReference type="EMBL" id="MDET01000001">
    <property type="protein sequence ID" value="OQM77562.1"/>
    <property type="molecule type" value="Genomic_DNA"/>
</dbReference>
<keyword evidence="3" id="KW-1185">Reference proteome</keyword>
<proteinExistence type="predicted"/>
<gene>
    <name evidence="2" type="ORF">BFN67_01625</name>
</gene>
<reference evidence="2 3" key="1">
    <citation type="journal article" date="2016" name="Int. J. Syst. Evol. Microbiol.">
        <title>Pseudaminobacter manganicus sp. nov., isolated from sludge of a manganese mine.</title>
        <authorList>
            <person name="Li J."/>
            <person name="Huang J."/>
            <person name="Liao S."/>
            <person name="Wang G."/>
        </authorList>
    </citation>
    <scope>NUCLEOTIDE SEQUENCE [LARGE SCALE GENOMIC DNA]</scope>
    <source>
        <strain evidence="2 3">JH-7</strain>
    </source>
</reference>
<evidence type="ECO:0000313" key="3">
    <source>
        <dbReference type="Proteomes" id="UP000191905"/>
    </source>
</evidence>
<evidence type="ECO:0008006" key="4">
    <source>
        <dbReference type="Google" id="ProtNLM"/>
    </source>
</evidence>
<evidence type="ECO:0000256" key="1">
    <source>
        <dbReference type="SAM" id="MobiDB-lite"/>
    </source>
</evidence>
<feature type="region of interest" description="Disordered" evidence="1">
    <location>
        <begin position="1"/>
        <end position="36"/>
    </location>
</feature>
<dbReference type="STRING" id="1873176.BFN67_01625"/>
<dbReference type="OrthoDB" id="1496333at2"/>
<dbReference type="RefSeq" id="WP_080917826.1">
    <property type="nucleotide sequence ID" value="NZ_MDET01000001.1"/>
</dbReference>
<feature type="region of interest" description="Disordered" evidence="1">
    <location>
        <begin position="470"/>
        <end position="493"/>
    </location>
</feature>
<organism evidence="2 3">
    <name type="scientific">Manganibacter manganicus</name>
    <dbReference type="NCBI Taxonomy" id="1873176"/>
    <lineage>
        <taxon>Bacteria</taxon>
        <taxon>Pseudomonadati</taxon>
        <taxon>Pseudomonadota</taxon>
        <taxon>Alphaproteobacteria</taxon>
        <taxon>Hyphomicrobiales</taxon>
        <taxon>Phyllobacteriaceae</taxon>
        <taxon>Manganibacter</taxon>
    </lineage>
</organism>
<accession>A0A1V8RWK2</accession>
<dbReference type="AlphaFoldDB" id="A0A1V8RWK2"/>